<feature type="compositionally biased region" description="Polar residues" evidence="1">
    <location>
        <begin position="31"/>
        <end position="42"/>
    </location>
</feature>
<evidence type="ECO:0000313" key="2">
    <source>
        <dbReference type="EMBL" id="CAG9770354.1"/>
    </source>
</evidence>
<reference evidence="2" key="1">
    <citation type="submission" date="2022-01" db="EMBL/GenBank/DDBJ databases">
        <authorList>
            <person name="King R."/>
        </authorList>
    </citation>
    <scope>NUCLEOTIDE SEQUENCE</scope>
</reference>
<protein>
    <submittedName>
        <fullName evidence="2">Uncharacterized protein</fullName>
    </submittedName>
</protein>
<feature type="compositionally biased region" description="Polar residues" evidence="1">
    <location>
        <begin position="51"/>
        <end position="65"/>
    </location>
</feature>
<name>A0A9N9MWY3_9CUCU</name>
<organism evidence="2 3">
    <name type="scientific">Ceutorhynchus assimilis</name>
    <name type="common">cabbage seed weevil</name>
    <dbReference type="NCBI Taxonomy" id="467358"/>
    <lineage>
        <taxon>Eukaryota</taxon>
        <taxon>Metazoa</taxon>
        <taxon>Ecdysozoa</taxon>
        <taxon>Arthropoda</taxon>
        <taxon>Hexapoda</taxon>
        <taxon>Insecta</taxon>
        <taxon>Pterygota</taxon>
        <taxon>Neoptera</taxon>
        <taxon>Endopterygota</taxon>
        <taxon>Coleoptera</taxon>
        <taxon>Polyphaga</taxon>
        <taxon>Cucujiformia</taxon>
        <taxon>Curculionidae</taxon>
        <taxon>Ceutorhynchinae</taxon>
        <taxon>Ceutorhynchus</taxon>
    </lineage>
</organism>
<gene>
    <name evidence="2" type="ORF">CEUTPL_LOCUS10808</name>
</gene>
<keyword evidence="3" id="KW-1185">Reference proteome</keyword>
<feature type="region of interest" description="Disordered" evidence="1">
    <location>
        <begin position="31"/>
        <end position="65"/>
    </location>
</feature>
<accession>A0A9N9MWY3</accession>
<sequence length="87" mass="9739">MVFGIKDLLLSATPTTDGNLKKVLGKGQRELNYSTGGDYTKQQRAKANPRATRNPSLSNSRTEQQLNKALTEIMEEEYEIITPALRK</sequence>
<evidence type="ECO:0000313" key="3">
    <source>
        <dbReference type="Proteomes" id="UP001152799"/>
    </source>
</evidence>
<dbReference type="Proteomes" id="UP001152799">
    <property type="component" value="Chromosome 6"/>
</dbReference>
<dbReference type="AlphaFoldDB" id="A0A9N9MWY3"/>
<evidence type="ECO:0000256" key="1">
    <source>
        <dbReference type="SAM" id="MobiDB-lite"/>
    </source>
</evidence>
<dbReference type="EMBL" id="OU892282">
    <property type="protein sequence ID" value="CAG9770354.1"/>
    <property type="molecule type" value="Genomic_DNA"/>
</dbReference>
<proteinExistence type="predicted"/>